<protein>
    <submittedName>
        <fullName evidence="1">Uncharacterized protein</fullName>
    </submittedName>
</protein>
<comment type="caution">
    <text evidence="1">The sequence shown here is derived from an EMBL/GenBank/DDBJ whole genome shotgun (WGS) entry which is preliminary data.</text>
</comment>
<dbReference type="AlphaFoldDB" id="J9GG35"/>
<proteinExistence type="predicted"/>
<name>J9GG35_9ZZZZ</name>
<feature type="non-terminal residue" evidence="1">
    <location>
        <position position="50"/>
    </location>
</feature>
<gene>
    <name evidence="1" type="ORF">EVA_13590</name>
</gene>
<accession>J9GG35</accession>
<dbReference type="EMBL" id="AMCI01004325">
    <property type="protein sequence ID" value="EJW98304.1"/>
    <property type="molecule type" value="Genomic_DNA"/>
</dbReference>
<evidence type="ECO:0000313" key="1">
    <source>
        <dbReference type="EMBL" id="EJW98304.1"/>
    </source>
</evidence>
<organism evidence="1">
    <name type="scientific">gut metagenome</name>
    <dbReference type="NCBI Taxonomy" id="749906"/>
    <lineage>
        <taxon>unclassified sequences</taxon>
        <taxon>metagenomes</taxon>
        <taxon>organismal metagenomes</taxon>
    </lineage>
</organism>
<reference evidence="1" key="1">
    <citation type="journal article" date="2012" name="PLoS ONE">
        <title>Gene sets for utilization of primary and secondary nutrition supplies in the distal gut of endangered iberian lynx.</title>
        <authorList>
            <person name="Alcaide M."/>
            <person name="Messina E."/>
            <person name="Richter M."/>
            <person name="Bargiela R."/>
            <person name="Peplies J."/>
            <person name="Huws S.A."/>
            <person name="Newbold C.J."/>
            <person name="Golyshin P.N."/>
            <person name="Simon M.A."/>
            <person name="Lopez G."/>
            <person name="Yakimov M.M."/>
            <person name="Ferrer M."/>
        </authorList>
    </citation>
    <scope>NUCLEOTIDE SEQUENCE</scope>
</reference>
<sequence>MAEHITIDKVCQTRQGRMALFSGEDFLFSVDTETYFTEHLQVGMSLTGEE</sequence>